<feature type="chain" id="PRO_5003468807" evidence="1">
    <location>
        <begin position="23"/>
        <end position="179"/>
    </location>
</feature>
<accession>G4TJS7</accession>
<sequence>MFPRLVAAATVLIALLATPASSEQTPLSTGNDHDPYSDALIAMDESTFMKFSSLPTTKPAFMDLGREQFCAWAKSNIVNQGFLMKVVNVLLQCLPHNGHSNPPWMPWLEMIANVTFTNDDASKKVTIMRDAAGLASYMSANETMTSWNTHSQCIEGCGRSGSLGTPGWCVFLVHFICPC</sequence>
<evidence type="ECO:0000256" key="1">
    <source>
        <dbReference type="SAM" id="SignalP"/>
    </source>
</evidence>
<dbReference type="HOGENOM" id="CLU_1504030_0_0_1"/>
<dbReference type="Proteomes" id="UP000007148">
    <property type="component" value="Unassembled WGS sequence"/>
</dbReference>
<proteinExistence type="predicted"/>
<organism evidence="2 3">
    <name type="scientific">Serendipita indica (strain DSM 11827)</name>
    <name type="common">Root endophyte fungus</name>
    <name type="synonym">Piriformospora indica</name>
    <dbReference type="NCBI Taxonomy" id="1109443"/>
    <lineage>
        <taxon>Eukaryota</taxon>
        <taxon>Fungi</taxon>
        <taxon>Dikarya</taxon>
        <taxon>Basidiomycota</taxon>
        <taxon>Agaricomycotina</taxon>
        <taxon>Agaricomycetes</taxon>
        <taxon>Sebacinales</taxon>
        <taxon>Serendipitaceae</taxon>
        <taxon>Serendipita</taxon>
    </lineage>
</organism>
<evidence type="ECO:0000313" key="3">
    <source>
        <dbReference type="Proteomes" id="UP000007148"/>
    </source>
</evidence>
<evidence type="ECO:0000313" key="2">
    <source>
        <dbReference type="EMBL" id="CCA71569.1"/>
    </source>
</evidence>
<protein>
    <submittedName>
        <fullName evidence="2">Uncharacterized protein</fullName>
    </submittedName>
</protein>
<gene>
    <name evidence="2" type="ORF">PIIN_05506</name>
</gene>
<comment type="caution">
    <text evidence="2">The sequence shown here is derived from an EMBL/GenBank/DDBJ whole genome shotgun (WGS) entry which is preliminary data.</text>
</comment>
<keyword evidence="3" id="KW-1185">Reference proteome</keyword>
<reference evidence="2 3" key="1">
    <citation type="journal article" date="2011" name="PLoS Pathog.">
        <title>Endophytic Life Strategies Decoded by Genome and Transcriptome Analyses of the Mutualistic Root Symbiont Piriformospora indica.</title>
        <authorList>
            <person name="Zuccaro A."/>
            <person name="Lahrmann U."/>
            <person name="Guldener U."/>
            <person name="Langen G."/>
            <person name="Pfiffi S."/>
            <person name="Biedenkopf D."/>
            <person name="Wong P."/>
            <person name="Samans B."/>
            <person name="Grimm C."/>
            <person name="Basiewicz M."/>
            <person name="Murat C."/>
            <person name="Martin F."/>
            <person name="Kogel K.H."/>
        </authorList>
    </citation>
    <scope>NUCLEOTIDE SEQUENCE [LARGE SCALE GENOMIC DNA]</scope>
    <source>
        <strain evidence="2 3">DSM 11827</strain>
    </source>
</reference>
<dbReference type="InParanoid" id="G4TJS7"/>
<dbReference type="eggNOG" id="ENOG502RD4W">
    <property type="taxonomic scope" value="Eukaryota"/>
</dbReference>
<feature type="signal peptide" evidence="1">
    <location>
        <begin position="1"/>
        <end position="22"/>
    </location>
</feature>
<dbReference type="EMBL" id="CAFZ01000125">
    <property type="protein sequence ID" value="CCA71569.1"/>
    <property type="molecule type" value="Genomic_DNA"/>
</dbReference>
<dbReference type="OrthoDB" id="3002860at2759"/>
<name>G4TJS7_SERID</name>
<dbReference type="AlphaFoldDB" id="G4TJS7"/>
<keyword evidence="1" id="KW-0732">Signal</keyword>